<evidence type="ECO:0000313" key="3">
    <source>
        <dbReference type="Proteomes" id="UP000729701"/>
    </source>
</evidence>
<dbReference type="Proteomes" id="UP000729701">
    <property type="component" value="Unassembled WGS sequence"/>
</dbReference>
<sequence length="122" mass="13132">MTEENKNTYNIGSIGGNFNQSVEGGYTQIHGNQINMSQDLAQAAAQIEQLLTQLQSQGYSSTDSQQKVASDWASETDRDPKAKSKMVKLGQYVRDAATSSVIGEAAVEVIKLALRISGIPLP</sequence>
<accession>A0A951QUK3</accession>
<dbReference type="EMBL" id="JAHHGZ010000041">
    <property type="protein sequence ID" value="MBW4671242.1"/>
    <property type="molecule type" value="Genomic_DNA"/>
</dbReference>
<protein>
    <submittedName>
        <fullName evidence="2">Uncharacterized protein</fullName>
    </submittedName>
</protein>
<dbReference type="AlphaFoldDB" id="A0A951QUK3"/>
<evidence type="ECO:0000313" key="2">
    <source>
        <dbReference type="EMBL" id="MBW4671242.1"/>
    </source>
</evidence>
<organism evidence="2 3">
    <name type="scientific">Cyanomargarita calcarea GSE-NOS-MK-12-04C</name>
    <dbReference type="NCBI Taxonomy" id="2839659"/>
    <lineage>
        <taxon>Bacteria</taxon>
        <taxon>Bacillati</taxon>
        <taxon>Cyanobacteriota</taxon>
        <taxon>Cyanophyceae</taxon>
        <taxon>Nostocales</taxon>
        <taxon>Cyanomargaritaceae</taxon>
        <taxon>Cyanomargarita</taxon>
    </lineage>
</organism>
<proteinExistence type="predicted"/>
<gene>
    <name evidence="2" type="ORF">KME60_28425</name>
</gene>
<reference evidence="2" key="2">
    <citation type="journal article" date="2022" name="Microbiol. Resour. Announc.">
        <title>Metagenome Sequencing to Explore Phylogenomics of Terrestrial Cyanobacteria.</title>
        <authorList>
            <person name="Ward R.D."/>
            <person name="Stajich J.E."/>
            <person name="Johansen J.R."/>
            <person name="Huntemann M."/>
            <person name="Clum A."/>
            <person name="Foster B."/>
            <person name="Foster B."/>
            <person name="Roux S."/>
            <person name="Palaniappan K."/>
            <person name="Varghese N."/>
            <person name="Mukherjee S."/>
            <person name="Reddy T.B.K."/>
            <person name="Daum C."/>
            <person name="Copeland A."/>
            <person name="Chen I.A."/>
            <person name="Ivanova N.N."/>
            <person name="Kyrpides N.C."/>
            <person name="Shapiro N."/>
            <person name="Eloe-Fadrosh E.A."/>
            <person name="Pietrasiak N."/>
        </authorList>
    </citation>
    <scope>NUCLEOTIDE SEQUENCE</scope>
    <source>
        <strain evidence="2">GSE-NOS-MK-12-04C</strain>
    </source>
</reference>
<evidence type="ECO:0000256" key="1">
    <source>
        <dbReference type="SAM" id="MobiDB-lite"/>
    </source>
</evidence>
<feature type="region of interest" description="Disordered" evidence="1">
    <location>
        <begin position="56"/>
        <end position="86"/>
    </location>
</feature>
<feature type="compositionally biased region" description="Polar residues" evidence="1">
    <location>
        <begin position="56"/>
        <end position="68"/>
    </location>
</feature>
<reference evidence="2" key="1">
    <citation type="submission" date="2021-05" db="EMBL/GenBank/DDBJ databases">
        <authorList>
            <person name="Pietrasiak N."/>
            <person name="Ward R."/>
            <person name="Stajich J.E."/>
            <person name="Kurbessoian T."/>
        </authorList>
    </citation>
    <scope>NUCLEOTIDE SEQUENCE</scope>
    <source>
        <strain evidence="2">GSE-NOS-MK-12-04C</strain>
    </source>
</reference>
<comment type="caution">
    <text evidence="2">The sequence shown here is derived from an EMBL/GenBank/DDBJ whole genome shotgun (WGS) entry which is preliminary data.</text>
</comment>
<name>A0A951QUK3_9CYAN</name>